<evidence type="ECO:0000313" key="2">
    <source>
        <dbReference type="Proteomes" id="UP000308768"/>
    </source>
</evidence>
<organism evidence="1 2">
    <name type="scientific">Cryomyces minteri</name>
    <dbReference type="NCBI Taxonomy" id="331657"/>
    <lineage>
        <taxon>Eukaryota</taxon>
        <taxon>Fungi</taxon>
        <taxon>Dikarya</taxon>
        <taxon>Ascomycota</taxon>
        <taxon>Pezizomycotina</taxon>
        <taxon>Dothideomycetes</taxon>
        <taxon>Dothideomycetes incertae sedis</taxon>
        <taxon>Cryomyces</taxon>
    </lineage>
</organism>
<accession>A0A4U0WDL7</accession>
<dbReference type="Proteomes" id="UP000308768">
    <property type="component" value="Unassembled WGS sequence"/>
</dbReference>
<comment type="caution">
    <text evidence="1">The sequence shown here is derived from an EMBL/GenBank/DDBJ whole genome shotgun (WGS) entry which is preliminary data.</text>
</comment>
<dbReference type="PANTHER" id="PTHR42085">
    <property type="entry name" value="F-BOX DOMAIN-CONTAINING PROTEIN"/>
    <property type="match status" value="1"/>
</dbReference>
<proteinExistence type="predicted"/>
<dbReference type="InterPro" id="IPR038883">
    <property type="entry name" value="AN11006-like"/>
</dbReference>
<keyword evidence="2" id="KW-1185">Reference proteome</keyword>
<protein>
    <submittedName>
        <fullName evidence="1">Uncharacterized protein</fullName>
    </submittedName>
</protein>
<dbReference type="AlphaFoldDB" id="A0A4U0WDL7"/>
<reference evidence="1 2" key="1">
    <citation type="submission" date="2017-03" db="EMBL/GenBank/DDBJ databases">
        <title>Genomes of endolithic fungi from Antarctica.</title>
        <authorList>
            <person name="Coleine C."/>
            <person name="Masonjones S."/>
            <person name="Stajich J.E."/>
        </authorList>
    </citation>
    <scope>NUCLEOTIDE SEQUENCE [LARGE SCALE GENOMIC DNA]</scope>
    <source>
        <strain evidence="1 2">CCFEE 5187</strain>
    </source>
</reference>
<dbReference type="PANTHER" id="PTHR42085:SF2">
    <property type="entry name" value="F-BOX DOMAIN-CONTAINING PROTEIN"/>
    <property type="match status" value="1"/>
</dbReference>
<gene>
    <name evidence="1" type="ORF">B0A49_11760</name>
</gene>
<dbReference type="OrthoDB" id="62952at2759"/>
<sequence length="306" mass="33670">MPDRFYRGFISRTHSTASETNAETQVDGVSHAQIANVFEGWEPIAARGVEAAPGGVGEHDIYTRESVASRQPSVRNSLAMSVTLVGPRATIYLAVAHVPENTQSVLFVTLAGAKEGMRVFFMGVASLNPLSQRRTLLPRGTTGAGRHIHAAATIDSTRSLFLELPPEIRNLFYEFALTCGAPLRIAGVKKGCEDLRFYSYLSSHQQPGLLAVSRQVREEGIGFFYSCNVFAESVVNKNFTTVVSFLQRIGERNRNSLAQLCIWVPISTIYGEARFMEHRHEDLRAAGVALNVGVLRNRLPKGCGWM</sequence>
<name>A0A4U0WDL7_9PEZI</name>
<evidence type="ECO:0000313" key="1">
    <source>
        <dbReference type="EMBL" id="TKA60423.1"/>
    </source>
</evidence>
<dbReference type="EMBL" id="NAJN01001891">
    <property type="protein sequence ID" value="TKA60423.1"/>
    <property type="molecule type" value="Genomic_DNA"/>
</dbReference>